<comment type="caution">
    <text evidence="1">The sequence shown here is derived from an EMBL/GenBank/DDBJ whole genome shotgun (WGS) entry which is preliminary data.</text>
</comment>
<name>A0A7J7K8C8_BUGNE</name>
<sequence>MASHTLIQISFKSQNIWVLKVKASYHLYKHITCMHSLFIISHSVSCQCLCYGSYGYLLCSRHDELSRTSHGTSKSCAELKK</sequence>
<accession>A0A7J7K8C8</accession>
<evidence type="ECO:0000313" key="2">
    <source>
        <dbReference type="Proteomes" id="UP000593567"/>
    </source>
</evidence>
<organism evidence="1 2">
    <name type="scientific">Bugula neritina</name>
    <name type="common">Brown bryozoan</name>
    <name type="synonym">Sertularia neritina</name>
    <dbReference type="NCBI Taxonomy" id="10212"/>
    <lineage>
        <taxon>Eukaryota</taxon>
        <taxon>Metazoa</taxon>
        <taxon>Spiralia</taxon>
        <taxon>Lophotrochozoa</taxon>
        <taxon>Bryozoa</taxon>
        <taxon>Gymnolaemata</taxon>
        <taxon>Cheilostomatida</taxon>
        <taxon>Flustrina</taxon>
        <taxon>Buguloidea</taxon>
        <taxon>Bugulidae</taxon>
        <taxon>Bugula</taxon>
    </lineage>
</organism>
<dbReference type="AlphaFoldDB" id="A0A7J7K8C8"/>
<protein>
    <submittedName>
        <fullName evidence="1">Uncharacterized protein</fullName>
    </submittedName>
</protein>
<gene>
    <name evidence="1" type="ORF">EB796_007170</name>
</gene>
<reference evidence="1" key="1">
    <citation type="submission" date="2020-06" db="EMBL/GenBank/DDBJ databases">
        <title>Draft genome of Bugula neritina, a colonial animal packing powerful symbionts and potential medicines.</title>
        <authorList>
            <person name="Rayko M."/>
        </authorList>
    </citation>
    <scope>NUCLEOTIDE SEQUENCE [LARGE SCALE GENOMIC DNA]</scope>
    <source>
        <strain evidence="1">Kwan_BN1</strain>
    </source>
</reference>
<proteinExistence type="predicted"/>
<evidence type="ECO:0000313" key="1">
    <source>
        <dbReference type="EMBL" id="KAF6034517.1"/>
    </source>
</evidence>
<dbReference type="EMBL" id="VXIV02001054">
    <property type="protein sequence ID" value="KAF6034517.1"/>
    <property type="molecule type" value="Genomic_DNA"/>
</dbReference>
<dbReference type="Proteomes" id="UP000593567">
    <property type="component" value="Unassembled WGS sequence"/>
</dbReference>
<keyword evidence="2" id="KW-1185">Reference proteome</keyword>